<accession>E1QM55</accession>
<evidence type="ECO:0000313" key="1">
    <source>
        <dbReference type="EMBL" id="ADK86640.1"/>
    </source>
</evidence>
<evidence type="ECO:0000313" key="2">
    <source>
        <dbReference type="Proteomes" id="UP000009047"/>
    </source>
</evidence>
<proteinExistence type="predicted"/>
<sequence>MSTGREIKAAFKKAATWGTAVACAQADAILITSESITRKREQLLDDSAGQAYIAAADQGLITCGGELQAYLRYQGLEALLAMVMGQAEPPSPADGDLYDHNLSPAANVDGLFGTLAMHKGVSVHEFPAVKVEGFTISGKAGQPLSINFNVLCDDRRINTTDGVNNNAAFSAIGAPPAAGRVLFRQGRFLLNDRDAEALGPADEIRPSGFSLSFKRNLAGDHLAGGGDAIAEPIATGFPELSLELEFPVYTSDVFLRDLGADTRKKMTISFSGAGGQAMTFIMPHVALTNAEASINGAGKITHPIAATLLAPASAPAGMSGLGGPLHVVITNDRASGALA</sequence>
<dbReference type="InterPro" id="IPR044000">
    <property type="entry name" value="Phage_tube_2"/>
</dbReference>
<gene>
    <name evidence="1" type="ordered locus">Deba_3287</name>
</gene>
<dbReference type="EMBL" id="CP002085">
    <property type="protein sequence ID" value="ADK86640.1"/>
    <property type="molecule type" value="Genomic_DNA"/>
</dbReference>
<dbReference type="STRING" id="644282.Deba_3287"/>
<dbReference type="eggNOG" id="ENOG5032RCI">
    <property type="taxonomic scope" value="Bacteria"/>
</dbReference>
<dbReference type="Pfam" id="PF18906">
    <property type="entry name" value="Phage_tube_2"/>
    <property type="match status" value="1"/>
</dbReference>
<protein>
    <submittedName>
        <fullName evidence="1">Uncharacterized protein</fullName>
    </submittedName>
</protein>
<dbReference type="AlphaFoldDB" id="E1QM55"/>
<name>E1QM55_DESB2</name>
<keyword evidence="2" id="KW-1185">Reference proteome</keyword>
<dbReference type="Proteomes" id="UP000009047">
    <property type="component" value="Chromosome"/>
</dbReference>
<reference evidence="1 2" key="1">
    <citation type="journal article" date="2010" name="Stand. Genomic Sci.">
        <title>Complete genome sequence of Desulfarculus baarsii type strain (2st14).</title>
        <authorList>
            <person name="Sun H."/>
            <person name="Spring S."/>
            <person name="Lapidus A."/>
            <person name="Davenport K."/>
            <person name="Del Rio T.G."/>
            <person name="Tice H."/>
            <person name="Nolan M."/>
            <person name="Copeland A."/>
            <person name="Cheng J.F."/>
            <person name="Lucas S."/>
            <person name="Tapia R."/>
            <person name="Goodwin L."/>
            <person name="Pitluck S."/>
            <person name="Ivanova N."/>
            <person name="Pagani I."/>
            <person name="Mavromatis K."/>
            <person name="Ovchinnikova G."/>
            <person name="Pati A."/>
            <person name="Chen A."/>
            <person name="Palaniappan K."/>
            <person name="Hauser L."/>
            <person name="Chang Y.J."/>
            <person name="Jeffries C.D."/>
            <person name="Detter J.C."/>
            <person name="Han C."/>
            <person name="Rohde M."/>
            <person name="Brambilla E."/>
            <person name="Goker M."/>
            <person name="Woyke T."/>
            <person name="Bristow J."/>
            <person name="Eisen J.A."/>
            <person name="Markowitz V."/>
            <person name="Hugenholtz P."/>
            <person name="Kyrpides N.C."/>
            <person name="Klenk H.P."/>
            <person name="Land M."/>
        </authorList>
    </citation>
    <scope>NUCLEOTIDE SEQUENCE [LARGE SCALE GENOMIC DNA]</scope>
    <source>
        <strain evidence="2">ATCC 33931 / DSM 2075 / LMG 7858 / VKM B-1802 / 2st14</strain>
    </source>
</reference>
<dbReference type="KEGG" id="dbr:Deba_3287"/>
<dbReference type="OrthoDB" id="5508363at2"/>
<dbReference type="HOGENOM" id="CLU_780231_0_0_7"/>
<dbReference type="RefSeq" id="WP_013260076.1">
    <property type="nucleotide sequence ID" value="NC_014365.1"/>
</dbReference>
<organism evidence="1 2">
    <name type="scientific">Desulfarculus baarsii (strain ATCC 33931 / DSM 2075 / LMG 7858 / VKM B-1802 / 2st14)</name>
    <dbReference type="NCBI Taxonomy" id="644282"/>
    <lineage>
        <taxon>Bacteria</taxon>
        <taxon>Pseudomonadati</taxon>
        <taxon>Thermodesulfobacteriota</taxon>
        <taxon>Desulfarculia</taxon>
        <taxon>Desulfarculales</taxon>
        <taxon>Desulfarculaceae</taxon>
        <taxon>Desulfarculus</taxon>
    </lineage>
</organism>